<evidence type="ECO:0000259" key="7">
    <source>
        <dbReference type="Pfam" id="PF03775"/>
    </source>
</evidence>
<dbReference type="EMBL" id="JAMPLM010000013">
    <property type="protein sequence ID" value="MEP1059896.1"/>
    <property type="molecule type" value="Genomic_DNA"/>
</dbReference>
<evidence type="ECO:0000256" key="4">
    <source>
        <dbReference type="ARBA" id="ARBA00046874"/>
    </source>
</evidence>
<evidence type="ECO:0000313" key="9">
    <source>
        <dbReference type="Proteomes" id="UP001476950"/>
    </source>
</evidence>
<dbReference type="SUPFAM" id="SSF63848">
    <property type="entry name" value="Cell-division inhibitor MinC, C-terminal domain"/>
    <property type="match status" value="1"/>
</dbReference>
<comment type="similarity">
    <text evidence="5">Belongs to the MinC family.</text>
</comment>
<gene>
    <name evidence="5 8" type="primary">minC</name>
    <name evidence="8" type="ORF">NDI38_15765</name>
</gene>
<sequence length="268" mass="29496">MTDASPSPSVPVVPPNALEGDRTQPDPNQQVRFRNEGGKLLLLLPPEGEGDGQNTAFHWTEVWQQLKQRLDAGERFWQPETTVHLIARDRLLDGRQLQTIADALTEAKLQLKRVYTSRRQTAVAAATAGYSVEQQATLSHLNQPTQEAAQTMAEPLYLETTLRSGADIHHNGTVIILGDVNAGSAVVADGDILVWGRLRGVAHAGARGNNRCLIMAMQMQPTQLRIADFVARPPETPPAQYHPEVAYVTPERTIRIARAVDFHRGGKE</sequence>
<keyword evidence="1 5" id="KW-0132">Cell division</keyword>
<keyword evidence="3 5" id="KW-0131">Cell cycle</keyword>
<dbReference type="PANTHER" id="PTHR34108">
    <property type="entry name" value="SEPTUM SITE-DETERMINING PROTEIN MINC"/>
    <property type="match status" value="1"/>
</dbReference>
<dbReference type="Gene3D" id="2.160.20.70">
    <property type="match status" value="1"/>
</dbReference>
<evidence type="ECO:0000256" key="1">
    <source>
        <dbReference type="ARBA" id="ARBA00022618"/>
    </source>
</evidence>
<dbReference type="RefSeq" id="WP_190449610.1">
    <property type="nucleotide sequence ID" value="NZ_JAMPLM010000013.1"/>
</dbReference>
<evidence type="ECO:0000256" key="6">
    <source>
        <dbReference type="SAM" id="MobiDB-lite"/>
    </source>
</evidence>
<comment type="caution">
    <text evidence="8">The sequence shown here is derived from an EMBL/GenBank/DDBJ whole genome shotgun (WGS) entry which is preliminary data.</text>
</comment>
<dbReference type="PANTHER" id="PTHR34108:SF1">
    <property type="entry name" value="SEPTUM SITE-DETERMINING PROTEIN MINC"/>
    <property type="match status" value="1"/>
</dbReference>
<reference evidence="8 9" key="1">
    <citation type="submission" date="2022-04" db="EMBL/GenBank/DDBJ databases">
        <title>Positive selection, recombination, and allopatry shape intraspecific diversity of widespread and dominant cyanobacteria.</title>
        <authorList>
            <person name="Wei J."/>
            <person name="Shu W."/>
            <person name="Hu C."/>
        </authorList>
    </citation>
    <scope>NUCLEOTIDE SEQUENCE [LARGE SCALE GENOMIC DNA]</scope>
    <source>
        <strain evidence="8 9">AS-A4</strain>
    </source>
</reference>
<evidence type="ECO:0000256" key="2">
    <source>
        <dbReference type="ARBA" id="ARBA00023210"/>
    </source>
</evidence>
<keyword evidence="9" id="KW-1185">Reference proteome</keyword>
<evidence type="ECO:0000313" key="8">
    <source>
        <dbReference type="EMBL" id="MEP1059896.1"/>
    </source>
</evidence>
<comment type="function">
    <text evidence="5">Cell division inhibitor that blocks the formation of polar Z ring septums. Rapidly oscillates between the poles of the cell to destabilize FtsZ filaments that have formed before they mature into polar Z rings. Prevents FtsZ polymerization.</text>
</comment>
<dbReference type="HAMAP" id="MF_00267">
    <property type="entry name" value="MinC"/>
    <property type="match status" value="1"/>
</dbReference>
<dbReference type="InterPro" id="IPR005526">
    <property type="entry name" value="Septum_form_inhib_MinC_C"/>
</dbReference>
<organism evidence="8 9">
    <name type="scientific">Stenomitos frigidus AS-A4</name>
    <dbReference type="NCBI Taxonomy" id="2933935"/>
    <lineage>
        <taxon>Bacteria</taxon>
        <taxon>Bacillati</taxon>
        <taxon>Cyanobacteriota</taxon>
        <taxon>Cyanophyceae</taxon>
        <taxon>Leptolyngbyales</taxon>
        <taxon>Leptolyngbyaceae</taxon>
        <taxon>Stenomitos</taxon>
    </lineage>
</organism>
<evidence type="ECO:0000256" key="5">
    <source>
        <dbReference type="HAMAP-Rule" id="MF_00267"/>
    </source>
</evidence>
<dbReference type="InterPro" id="IPR013033">
    <property type="entry name" value="MinC"/>
</dbReference>
<dbReference type="InterPro" id="IPR036145">
    <property type="entry name" value="MinC_C_sf"/>
</dbReference>
<evidence type="ECO:0000256" key="3">
    <source>
        <dbReference type="ARBA" id="ARBA00023306"/>
    </source>
</evidence>
<accession>A0ABV0KLJ5</accession>
<dbReference type="Proteomes" id="UP001476950">
    <property type="component" value="Unassembled WGS sequence"/>
</dbReference>
<comment type="subunit">
    <text evidence="4 5">Interacts with MinD and FtsZ.</text>
</comment>
<name>A0ABV0KLJ5_9CYAN</name>
<keyword evidence="2 5" id="KW-0717">Septation</keyword>
<dbReference type="NCBIfam" id="NF001778">
    <property type="entry name" value="PRK00513.2-4"/>
    <property type="match status" value="1"/>
</dbReference>
<dbReference type="InterPro" id="IPR016098">
    <property type="entry name" value="CAP/MinC_C"/>
</dbReference>
<dbReference type="NCBIfam" id="TIGR01222">
    <property type="entry name" value="minC"/>
    <property type="match status" value="1"/>
</dbReference>
<protein>
    <recommendedName>
        <fullName evidence="5">Probable septum site-determining protein MinC</fullName>
    </recommendedName>
</protein>
<dbReference type="Pfam" id="PF03775">
    <property type="entry name" value="MinC_C"/>
    <property type="match status" value="1"/>
</dbReference>
<feature type="region of interest" description="Disordered" evidence="6">
    <location>
        <begin position="1"/>
        <end position="30"/>
    </location>
</feature>
<feature type="domain" description="Septum formation inhibitor MinC C-terminal" evidence="7">
    <location>
        <begin position="158"/>
        <end position="256"/>
    </location>
</feature>
<proteinExistence type="inferred from homology"/>